<dbReference type="InterPro" id="IPR011990">
    <property type="entry name" value="TPR-like_helical_dom_sf"/>
</dbReference>
<dbReference type="RefSeq" id="WP_311884713.1">
    <property type="nucleotide sequence ID" value="NZ_CP119391.1"/>
</dbReference>
<dbReference type="Pfam" id="PF09976">
    <property type="entry name" value="TPR_21"/>
    <property type="match status" value="1"/>
</dbReference>
<dbReference type="InterPro" id="IPR026039">
    <property type="entry name" value="YfgM"/>
</dbReference>
<keyword evidence="3" id="KW-0812">Transmembrane</keyword>
<organism evidence="11 12">
    <name type="scientific">Halomonas piscis</name>
    <dbReference type="NCBI Taxonomy" id="3031727"/>
    <lineage>
        <taxon>Bacteria</taxon>
        <taxon>Pseudomonadati</taxon>
        <taxon>Pseudomonadota</taxon>
        <taxon>Gammaproteobacteria</taxon>
        <taxon>Oceanospirillales</taxon>
        <taxon>Halomonadaceae</taxon>
        <taxon>Halomonas</taxon>
    </lineage>
</organism>
<reference evidence="11 12" key="1">
    <citation type="submission" date="2023-03" db="EMBL/GenBank/DDBJ databases">
        <title>Halomonas sp. nov., isolated from Korean tranditional fermented seafood 'Jeotgal'.</title>
        <authorList>
            <person name="Kim B."/>
            <person name="Shin N.-R."/>
        </authorList>
    </citation>
    <scope>NUCLEOTIDE SEQUENCE [LARGE SCALE GENOMIC DNA]</scope>
    <source>
        <strain evidence="11 12">SG2L-4</strain>
    </source>
</reference>
<evidence type="ECO:0000259" key="10">
    <source>
        <dbReference type="Pfam" id="PF09976"/>
    </source>
</evidence>
<keyword evidence="2" id="KW-1003">Cell membrane</keyword>
<protein>
    <recommendedName>
        <fullName evidence="8">Ancillary SecYEG translocon subunit</fullName>
    </recommendedName>
</protein>
<evidence type="ECO:0000256" key="1">
    <source>
        <dbReference type="ARBA" id="ARBA00004401"/>
    </source>
</evidence>
<dbReference type="InterPro" id="IPR018704">
    <property type="entry name" value="SecYEG/CpoB_TPR"/>
</dbReference>
<evidence type="ECO:0000256" key="7">
    <source>
        <dbReference type="ARBA" id="ARBA00024197"/>
    </source>
</evidence>
<evidence type="ECO:0000256" key="6">
    <source>
        <dbReference type="ARBA" id="ARBA00023186"/>
    </source>
</evidence>
<gene>
    <name evidence="11" type="ORF">P1P91_04090</name>
</gene>
<dbReference type="PANTHER" id="PTHR38035">
    <property type="entry name" value="UPF0070 PROTEIN YFGM"/>
    <property type="match status" value="1"/>
</dbReference>
<dbReference type="PANTHER" id="PTHR38035:SF1">
    <property type="entry name" value="ANCILLARY SECYEG TRANSLOCON SUBUNIT"/>
    <property type="match status" value="1"/>
</dbReference>
<evidence type="ECO:0000256" key="5">
    <source>
        <dbReference type="ARBA" id="ARBA00023136"/>
    </source>
</evidence>
<evidence type="ECO:0000256" key="9">
    <source>
        <dbReference type="SAM" id="MobiDB-lite"/>
    </source>
</evidence>
<evidence type="ECO:0000256" key="3">
    <source>
        <dbReference type="ARBA" id="ARBA00022692"/>
    </source>
</evidence>
<proteinExistence type="inferred from homology"/>
<evidence type="ECO:0000313" key="11">
    <source>
        <dbReference type="EMBL" id="WNK20868.1"/>
    </source>
</evidence>
<dbReference type="EMBL" id="CP119391">
    <property type="protein sequence ID" value="WNK20868.1"/>
    <property type="molecule type" value="Genomic_DNA"/>
</dbReference>
<feature type="region of interest" description="Disordered" evidence="9">
    <location>
        <begin position="218"/>
        <end position="267"/>
    </location>
</feature>
<comment type="similarity">
    <text evidence="7">Belongs to the YfgM family.</text>
</comment>
<dbReference type="SUPFAM" id="SSF48452">
    <property type="entry name" value="TPR-like"/>
    <property type="match status" value="1"/>
</dbReference>
<evidence type="ECO:0000256" key="2">
    <source>
        <dbReference type="ARBA" id="ARBA00022475"/>
    </source>
</evidence>
<dbReference type="Proteomes" id="UP001301869">
    <property type="component" value="Chromosome"/>
</dbReference>
<keyword evidence="5" id="KW-0472">Membrane</keyword>
<accession>A0ABY9Z172</accession>
<feature type="domain" description="Ancillary SecYEG translocon subunit/Cell division coordinator CpoB TPR" evidence="10">
    <location>
        <begin position="15"/>
        <end position="217"/>
    </location>
</feature>
<feature type="compositionally biased region" description="Polar residues" evidence="9">
    <location>
        <begin position="258"/>
        <end position="267"/>
    </location>
</feature>
<keyword evidence="4" id="KW-1133">Transmembrane helix</keyword>
<evidence type="ECO:0000256" key="8">
    <source>
        <dbReference type="ARBA" id="ARBA00024235"/>
    </source>
</evidence>
<evidence type="ECO:0000313" key="12">
    <source>
        <dbReference type="Proteomes" id="UP001301869"/>
    </source>
</evidence>
<comment type="subcellular location">
    <subcellularLocation>
        <location evidence="1">Cell membrane</location>
        <topology evidence="1">Single-pass type II membrane protein</topology>
    </subcellularLocation>
</comment>
<keyword evidence="6" id="KW-0143">Chaperone</keyword>
<dbReference type="Gene3D" id="1.25.40.10">
    <property type="entry name" value="Tetratricopeptide repeat domain"/>
    <property type="match status" value="1"/>
</dbReference>
<name>A0ABY9Z172_9GAMM</name>
<keyword evidence="12" id="KW-1185">Reference proteome</keyword>
<evidence type="ECO:0000256" key="4">
    <source>
        <dbReference type="ARBA" id="ARBA00022989"/>
    </source>
</evidence>
<sequence length="267" mass="28646">MAELRTEEEQLDAIKRWWKENGTSLIAGLVIAGAGVFGFKAWQNYQDGQAEAASLRYQQLIAETAGLNADESADEQALQNARSTAEELVDSHGGSLYAELALLLDARLAVQQDDLDGARASLEQALDASSRDYVQSLARLRLARLDVAAGEAQRALDRLDDNVADPLTAQRHNVRGDALLALERKDDARREWQQAQTLAEEQDQPLYGVALKLDDLGAKKPRSGVSGADIPEADTSDAGMSDAAFSASASEPTPPVSPTQGNDEATS</sequence>